<sequence>MDYSTKEEVLPDDEASSRFLMRDFDNQKEYLTSQIRDLRKEIEILAKTLPVSISKGKYSKRNASSPTIIYAKKSKIRF</sequence>
<keyword evidence="1" id="KW-0175">Coiled coil</keyword>
<dbReference type="Proteomes" id="UP000887013">
    <property type="component" value="Unassembled WGS sequence"/>
</dbReference>
<accession>A0A8X6P251</accession>
<evidence type="ECO:0000256" key="1">
    <source>
        <dbReference type="SAM" id="Coils"/>
    </source>
</evidence>
<keyword evidence="3" id="KW-1185">Reference proteome</keyword>
<dbReference type="AlphaFoldDB" id="A0A8X6P251"/>
<organism evidence="2 3">
    <name type="scientific">Nephila pilipes</name>
    <name type="common">Giant wood spider</name>
    <name type="synonym">Nephila maculata</name>
    <dbReference type="NCBI Taxonomy" id="299642"/>
    <lineage>
        <taxon>Eukaryota</taxon>
        <taxon>Metazoa</taxon>
        <taxon>Ecdysozoa</taxon>
        <taxon>Arthropoda</taxon>
        <taxon>Chelicerata</taxon>
        <taxon>Arachnida</taxon>
        <taxon>Araneae</taxon>
        <taxon>Araneomorphae</taxon>
        <taxon>Entelegynae</taxon>
        <taxon>Araneoidea</taxon>
        <taxon>Nephilidae</taxon>
        <taxon>Nephila</taxon>
    </lineage>
</organism>
<proteinExistence type="predicted"/>
<dbReference type="EMBL" id="BMAW01016128">
    <property type="protein sequence ID" value="GFT47376.1"/>
    <property type="molecule type" value="Genomic_DNA"/>
</dbReference>
<reference evidence="2" key="1">
    <citation type="submission" date="2020-08" db="EMBL/GenBank/DDBJ databases">
        <title>Multicomponent nature underlies the extraordinary mechanical properties of spider dragline silk.</title>
        <authorList>
            <person name="Kono N."/>
            <person name="Nakamura H."/>
            <person name="Mori M."/>
            <person name="Yoshida Y."/>
            <person name="Ohtoshi R."/>
            <person name="Malay A.D."/>
            <person name="Moran D.A.P."/>
            <person name="Tomita M."/>
            <person name="Numata K."/>
            <person name="Arakawa K."/>
        </authorList>
    </citation>
    <scope>NUCLEOTIDE SEQUENCE</scope>
</reference>
<evidence type="ECO:0000313" key="2">
    <source>
        <dbReference type="EMBL" id="GFT47376.1"/>
    </source>
</evidence>
<protein>
    <submittedName>
        <fullName evidence="2">Uncharacterized protein</fullName>
    </submittedName>
</protein>
<feature type="coiled-coil region" evidence="1">
    <location>
        <begin position="21"/>
        <end position="48"/>
    </location>
</feature>
<comment type="caution">
    <text evidence="2">The sequence shown here is derived from an EMBL/GenBank/DDBJ whole genome shotgun (WGS) entry which is preliminary data.</text>
</comment>
<evidence type="ECO:0000313" key="3">
    <source>
        <dbReference type="Proteomes" id="UP000887013"/>
    </source>
</evidence>
<name>A0A8X6P251_NEPPI</name>
<gene>
    <name evidence="2" type="ORF">NPIL_61191</name>
</gene>